<keyword evidence="5" id="KW-0411">Iron-sulfur</keyword>
<dbReference type="EMBL" id="MIYV01000025">
    <property type="protein sequence ID" value="OIR09897.1"/>
    <property type="molecule type" value="Genomic_DNA"/>
</dbReference>
<dbReference type="GO" id="GO:0005886">
    <property type="term" value="C:plasma membrane"/>
    <property type="evidence" value="ECO:0007669"/>
    <property type="project" value="TreeGrafter"/>
</dbReference>
<evidence type="ECO:0000256" key="2">
    <source>
        <dbReference type="ARBA" id="ARBA00022723"/>
    </source>
</evidence>
<sequence length="298" mass="34033">MTDKGRKKTYARTIPHPLFERLIVEDAMNEEKEAWKPERYHEYGYFPGCVDFMDVEVKFTHLNKGDADHASIAAASIKLLNYADIDPLVLDMNVFKCSGHDQLWQGNLEVFDALKEHNLKRLKESGVKIITCSCAECYRTFAVDYDLPGTLGIKVEHITQTLQGRGLKFKAPENVTVAYHDPCRLGRMMGEYEAPRDLIQLVDGATMVELENNKERALCCGVSSMMYCNDATKAVRRKRLDQGSDAGIDLMLGGCPKCYMHMQCMLNEERMNPEEGHHHDYEMMDLMQFLVACLEDEK</sequence>
<feature type="domain" description="Cysteine-rich" evidence="6">
    <location>
        <begin position="177"/>
        <end position="263"/>
    </location>
</feature>
<protein>
    <recommendedName>
        <fullName evidence="6">Cysteine-rich domain-containing protein</fullName>
    </recommendedName>
</protein>
<dbReference type="Proteomes" id="UP000183403">
    <property type="component" value="Unassembled WGS sequence"/>
</dbReference>
<dbReference type="AlphaFoldDB" id="A0A1J5SN30"/>
<evidence type="ECO:0000313" key="7">
    <source>
        <dbReference type="EMBL" id="OIR09897.1"/>
    </source>
</evidence>
<evidence type="ECO:0000256" key="3">
    <source>
        <dbReference type="ARBA" id="ARBA00023002"/>
    </source>
</evidence>
<evidence type="ECO:0000256" key="4">
    <source>
        <dbReference type="ARBA" id="ARBA00023004"/>
    </source>
</evidence>
<dbReference type="GO" id="GO:0051539">
    <property type="term" value="F:4 iron, 4 sulfur cluster binding"/>
    <property type="evidence" value="ECO:0007669"/>
    <property type="project" value="UniProtKB-KW"/>
</dbReference>
<dbReference type="GO" id="GO:0016491">
    <property type="term" value="F:oxidoreductase activity"/>
    <property type="evidence" value="ECO:0007669"/>
    <property type="project" value="UniProtKB-KW"/>
</dbReference>
<evidence type="ECO:0000256" key="1">
    <source>
        <dbReference type="ARBA" id="ARBA00022485"/>
    </source>
</evidence>
<keyword evidence="1" id="KW-0004">4Fe-4S</keyword>
<comment type="caution">
    <text evidence="7">The sequence shown here is derived from an EMBL/GenBank/DDBJ whole genome shotgun (WGS) entry which is preliminary data.</text>
</comment>
<evidence type="ECO:0000259" key="6">
    <source>
        <dbReference type="Pfam" id="PF02754"/>
    </source>
</evidence>
<proteinExistence type="predicted"/>
<keyword evidence="4" id="KW-0408">Iron</keyword>
<organism evidence="7 8">
    <name type="scientific">Marine Group III euryarchaeote CG-Epi6</name>
    <dbReference type="NCBI Taxonomy" id="1889000"/>
    <lineage>
        <taxon>Archaea</taxon>
        <taxon>Methanobacteriati</taxon>
        <taxon>Thermoplasmatota</taxon>
        <taxon>Thermoplasmata</taxon>
        <taxon>Candidatus Thermoprofundales</taxon>
    </lineage>
</organism>
<dbReference type="PANTHER" id="PTHR43255">
    <property type="entry name" value="IRON-SULFUR-BINDING OXIDOREDUCTASE FADF-RELATED-RELATED"/>
    <property type="match status" value="1"/>
</dbReference>
<dbReference type="GO" id="GO:0046872">
    <property type="term" value="F:metal ion binding"/>
    <property type="evidence" value="ECO:0007669"/>
    <property type="project" value="UniProtKB-KW"/>
</dbReference>
<dbReference type="InterPro" id="IPR004017">
    <property type="entry name" value="Cys_rich_dom"/>
</dbReference>
<dbReference type="InterPro" id="IPR051460">
    <property type="entry name" value="HdrC_iron-sulfur_subunit"/>
</dbReference>
<keyword evidence="2" id="KW-0479">Metal-binding</keyword>
<reference evidence="7 8" key="1">
    <citation type="submission" date="2016-08" db="EMBL/GenBank/DDBJ databases">
        <title>New Insights into Marine Group III Euryarchaeota, from dark to light.</title>
        <authorList>
            <person name="Haro-Moreno J.M."/>
            <person name="Rodriguez-Valera F."/>
            <person name="Lopez-Garcia P."/>
            <person name="Moreira D."/>
            <person name="Martin-Cuadrado A.B."/>
        </authorList>
    </citation>
    <scope>NUCLEOTIDE SEQUENCE [LARGE SCALE GENOMIC DNA]</scope>
    <source>
        <strain evidence="7">CG-Epi6</strain>
    </source>
</reference>
<evidence type="ECO:0000256" key="5">
    <source>
        <dbReference type="ARBA" id="ARBA00023014"/>
    </source>
</evidence>
<evidence type="ECO:0000313" key="8">
    <source>
        <dbReference type="Proteomes" id="UP000183403"/>
    </source>
</evidence>
<dbReference type="Pfam" id="PF02754">
    <property type="entry name" value="CCG"/>
    <property type="match status" value="2"/>
</dbReference>
<gene>
    <name evidence="7" type="ORF">BEU03_01365</name>
</gene>
<feature type="domain" description="Cysteine-rich" evidence="6">
    <location>
        <begin position="71"/>
        <end position="141"/>
    </location>
</feature>
<name>A0A1J5SN30_9ARCH</name>
<accession>A0A1J5SN30</accession>
<dbReference type="PANTHER" id="PTHR43255:SF1">
    <property type="entry name" value="IRON-SULFUR-BINDING OXIDOREDUCTASE FADF-RELATED"/>
    <property type="match status" value="1"/>
</dbReference>
<keyword evidence="3" id="KW-0560">Oxidoreductase</keyword>